<proteinExistence type="predicted"/>
<keyword evidence="2" id="KW-1185">Reference proteome</keyword>
<sequence length="280" mass="32205">MKRRWEKLANTFSASERFSIQELDPKYCSYSNEDRAPTPAFAWIKCKKEEDKNCHEALISAANIIGREGPAFGSDSSYVRLSLVKSQDDFDLLQHRLEMLVFEESAAKLMSTFIHSEERKNGKKNNTNFWDQEISIQFNQDYLESHERKTTSRDGLIAGDVVVGVNEIELHKTGPNFVFEVVDVIKRSPKKQMLLKVERSEQNMRINDIPDANSDSKEYLMGLALIYGPFDASDPHTRTEEMIADNLGWKFSDRLFAGNILVGNLDAYMLQRKLTYRSDK</sequence>
<reference evidence="2" key="1">
    <citation type="journal article" date="2023" name="Nat. Plants">
        <title>Single-cell RNA sequencing provides a high-resolution roadmap for understanding the multicellular compartmentation of specialized metabolism.</title>
        <authorList>
            <person name="Sun S."/>
            <person name="Shen X."/>
            <person name="Li Y."/>
            <person name="Li Y."/>
            <person name="Wang S."/>
            <person name="Li R."/>
            <person name="Zhang H."/>
            <person name="Shen G."/>
            <person name="Guo B."/>
            <person name="Wei J."/>
            <person name="Xu J."/>
            <person name="St-Pierre B."/>
            <person name="Chen S."/>
            <person name="Sun C."/>
        </authorList>
    </citation>
    <scope>NUCLEOTIDE SEQUENCE [LARGE SCALE GENOMIC DNA]</scope>
</reference>
<evidence type="ECO:0000313" key="2">
    <source>
        <dbReference type="Proteomes" id="UP001060085"/>
    </source>
</evidence>
<dbReference type="Proteomes" id="UP001060085">
    <property type="component" value="Linkage Group LG07"/>
</dbReference>
<accession>A0ACC0A148</accession>
<gene>
    <name evidence="1" type="ORF">M9H77_31785</name>
</gene>
<evidence type="ECO:0000313" key="1">
    <source>
        <dbReference type="EMBL" id="KAI5654598.1"/>
    </source>
</evidence>
<organism evidence="1 2">
    <name type="scientific">Catharanthus roseus</name>
    <name type="common">Madagascar periwinkle</name>
    <name type="synonym">Vinca rosea</name>
    <dbReference type="NCBI Taxonomy" id="4058"/>
    <lineage>
        <taxon>Eukaryota</taxon>
        <taxon>Viridiplantae</taxon>
        <taxon>Streptophyta</taxon>
        <taxon>Embryophyta</taxon>
        <taxon>Tracheophyta</taxon>
        <taxon>Spermatophyta</taxon>
        <taxon>Magnoliopsida</taxon>
        <taxon>eudicotyledons</taxon>
        <taxon>Gunneridae</taxon>
        <taxon>Pentapetalae</taxon>
        <taxon>asterids</taxon>
        <taxon>lamiids</taxon>
        <taxon>Gentianales</taxon>
        <taxon>Apocynaceae</taxon>
        <taxon>Rauvolfioideae</taxon>
        <taxon>Vinceae</taxon>
        <taxon>Catharanthinae</taxon>
        <taxon>Catharanthus</taxon>
    </lineage>
</organism>
<protein>
    <submittedName>
        <fullName evidence="1">Uncharacterized protein</fullName>
    </submittedName>
</protein>
<dbReference type="EMBL" id="CM044707">
    <property type="protein sequence ID" value="KAI5654598.1"/>
    <property type="molecule type" value="Genomic_DNA"/>
</dbReference>
<name>A0ACC0A148_CATRO</name>
<comment type="caution">
    <text evidence="1">The sequence shown here is derived from an EMBL/GenBank/DDBJ whole genome shotgun (WGS) entry which is preliminary data.</text>
</comment>